<dbReference type="Pfam" id="PF01960">
    <property type="entry name" value="ArgJ"/>
    <property type="match status" value="1"/>
</dbReference>
<comment type="subcellular location">
    <subcellularLocation>
        <location evidence="10">Cytoplasm</location>
    </subcellularLocation>
</comment>
<comment type="catalytic activity">
    <reaction evidence="10">
        <text>L-glutamate + acetyl-CoA = N-acetyl-L-glutamate + CoA + H(+)</text>
        <dbReference type="Rhea" id="RHEA:24292"/>
        <dbReference type="ChEBI" id="CHEBI:15378"/>
        <dbReference type="ChEBI" id="CHEBI:29985"/>
        <dbReference type="ChEBI" id="CHEBI:44337"/>
        <dbReference type="ChEBI" id="CHEBI:57287"/>
        <dbReference type="ChEBI" id="CHEBI:57288"/>
        <dbReference type="EC" id="2.3.1.1"/>
    </reaction>
</comment>
<dbReference type="GO" id="GO:0004358">
    <property type="term" value="F:L-glutamate N-acetyltransferase activity, acting on acetyl-L-ornithine as donor"/>
    <property type="evidence" value="ECO:0007669"/>
    <property type="project" value="UniProtKB-UniRule"/>
</dbReference>
<dbReference type="NCBIfam" id="TIGR00120">
    <property type="entry name" value="ArgJ"/>
    <property type="match status" value="1"/>
</dbReference>
<evidence type="ECO:0000256" key="3">
    <source>
        <dbReference type="ARBA" id="ARBA00022571"/>
    </source>
</evidence>
<dbReference type="FunFam" id="3.60.70.12:FF:000001">
    <property type="entry name" value="Arginine biosynthesis bifunctional protein ArgJ, chloroplastic"/>
    <property type="match status" value="1"/>
</dbReference>
<feature type="binding site" evidence="10">
    <location>
        <position position="154"/>
    </location>
    <ligand>
        <name>substrate</name>
    </ligand>
</feature>
<dbReference type="GO" id="GO:0006526">
    <property type="term" value="P:L-arginine biosynthetic process"/>
    <property type="evidence" value="ECO:0007669"/>
    <property type="project" value="UniProtKB-UniRule"/>
</dbReference>
<dbReference type="EMBL" id="VNHM01000015">
    <property type="protein sequence ID" value="TYO94440.1"/>
    <property type="molecule type" value="Genomic_DNA"/>
</dbReference>
<dbReference type="UniPathway" id="UPA00068">
    <property type="reaction ID" value="UER00106"/>
</dbReference>
<evidence type="ECO:0000256" key="5">
    <source>
        <dbReference type="ARBA" id="ARBA00022679"/>
    </source>
</evidence>
<dbReference type="InterPro" id="IPR002813">
    <property type="entry name" value="Arg_biosynth_ArgJ"/>
</dbReference>
<proteinExistence type="inferred from homology"/>
<reference evidence="11 12" key="1">
    <citation type="submission" date="2019-07" db="EMBL/GenBank/DDBJ databases">
        <title>Genomic Encyclopedia of Type Strains, Phase I: the one thousand microbial genomes (KMG-I) project.</title>
        <authorList>
            <person name="Kyrpides N."/>
        </authorList>
    </citation>
    <scope>NUCLEOTIDE SEQUENCE [LARGE SCALE GENOMIC DNA]</scope>
    <source>
        <strain evidence="11 12">DSM 6562</strain>
    </source>
</reference>
<evidence type="ECO:0000313" key="11">
    <source>
        <dbReference type="EMBL" id="TYO94440.1"/>
    </source>
</evidence>
<feature type="chain" id="PRO_5024518898" description="Arginine biosynthesis bifunctional protein ArgJ beta chain" evidence="10">
    <location>
        <begin position="191"/>
        <end position="404"/>
    </location>
</feature>
<evidence type="ECO:0000256" key="10">
    <source>
        <dbReference type="HAMAP-Rule" id="MF_01106"/>
    </source>
</evidence>
<evidence type="ECO:0000256" key="1">
    <source>
        <dbReference type="ARBA" id="ARBA00006774"/>
    </source>
</evidence>
<protein>
    <recommendedName>
        <fullName evidence="10">Arginine biosynthesis bifunctional protein ArgJ</fullName>
    </recommendedName>
    <domain>
        <recommendedName>
            <fullName evidence="10">Glutamate N-acetyltransferase</fullName>
            <ecNumber evidence="10">2.3.1.35</ecNumber>
        </recommendedName>
        <alternativeName>
            <fullName evidence="10">Ornithine acetyltransferase</fullName>
            <shortName evidence="10">OATase</shortName>
        </alternativeName>
        <alternativeName>
            <fullName evidence="10">Ornithine transacetylase</fullName>
        </alternativeName>
    </domain>
    <domain>
        <recommendedName>
            <fullName evidence="10">Amino-acid acetyltransferase</fullName>
            <ecNumber evidence="10">2.3.1.1</ecNumber>
        </recommendedName>
        <alternativeName>
            <fullName evidence="10">N-acetylglutamate synthase</fullName>
            <shortName evidence="10">AGSase</shortName>
        </alternativeName>
    </domain>
    <component>
        <recommendedName>
            <fullName evidence="10">Arginine biosynthesis bifunctional protein ArgJ alpha chain</fullName>
        </recommendedName>
    </component>
    <component>
        <recommendedName>
            <fullName evidence="10">Arginine biosynthesis bifunctional protein ArgJ beta chain</fullName>
        </recommendedName>
    </component>
</protein>
<evidence type="ECO:0000256" key="7">
    <source>
        <dbReference type="ARBA" id="ARBA00023268"/>
    </source>
</evidence>
<accession>A0A5S4ZPA4</accession>
<dbReference type="GO" id="GO:0005737">
    <property type="term" value="C:cytoplasm"/>
    <property type="evidence" value="ECO:0007669"/>
    <property type="project" value="UniProtKB-SubCell"/>
</dbReference>
<evidence type="ECO:0000256" key="8">
    <source>
        <dbReference type="ARBA" id="ARBA00023315"/>
    </source>
</evidence>
<dbReference type="PANTHER" id="PTHR23100:SF0">
    <property type="entry name" value="ARGININE BIOSYNTHESIS BIFUNCTIONAL PROTEIN ARGJ, MITOCHONDRIAL"/>
    <property type="match status" value="1"/>
</dbReference>
<keyword evidence="12" id="KW-1185">Reference proteome</keyword>
<dbReference type="PANTHER" id="PTHR23100">
    <property type="entry name" value="ARGININE BIOSYNTHESIS BIFUNCTIONAL PROTEIN ARGJ"/>
    <property type="match status" value="1"/>
</dbReference>
<dbReference type="NCBIfam" id="NF003802">
    <property type="entry name" value="PRK05388.1"/>
    <property type="match status" value="1"/>
</dbReference>
<feature type="binding site" evidence="10">
    <location>
        <position position="277"/>
    </location>
    <ligand>
        <name>substrate</name>
    </ligand>
</feature>
<feature type="active site" description="Nucleophile" evidence="10">
    <location>
        <position position="191"/>
    </location>
</feature>
<dbReference type="CDD" id="cd02152">
    <property type="entry name" value="OAT"/>
    <property type="match status" value="1"/>
</dbReference>
<dbReference type="HAMAP" id="MF_01106">
    <property type="entry name" value="ArgJ"/>
    <property type="match status" value="1"/>
</dbReference>
<comment type="catalytic activity">
    <reaction evidence="9 10">
        <text>N(2)-acetyl-L-ornithine + L-glutamate = N-acetyl-L-glutamate + L-ornithine</text>
        <dbReference type="Rhea" id="RHEA:15349"/>
        <dbReference type="ChEBI" id="CHEBI:29985"/>
        <dbReference type="ChEBI" id="CHEBI:44337"/>
        <dbReference type="ChEBI" id="CHEBI:46911"/>
        <dbReference type="ChEBI" id="CHEBI:57805"/>
        <dbReference type="EC" id="2.3.1.35"/>
    </reaction>
</comment>
<evidence type="ECO:0000256" key="4">
    <source>
        <dbReference type="ARBA" id="ARBA00022605"/>
    </source>
</evidence>
<evidence type="ECO:0000256" key="9">
    <source>
        <dbReference type="ARBA" id="ARBA00049439"/>
    </source>
</evidence>
<keyword evidence="7 10" id="KW-0511">Multifunctional enzyme</keyword>
<dbReference type="SUPFAM" id="SSF56266">
    <property type="entry name" value="DmpA/ArgJ-like"/>
    <property type="match status" value="1"/>
</dbReference>
<feature type="binding site" evidence="10">
    <location>
        <position position="191"/>
    </location>
    <ligand>
        <name>substrate</name>
    </ligand>
</feature>
<feature type="site" description="Cleavage; by autolysis" evidence="10">
    <location>
        <begin position="190"/>
        <end position="191"/>
    </location>
</feature>
<comment type="function">
    <text evidence="10">Catalyzes two activities which are involved in the cyclic version of arginine biosynthesis: the synthesis of N-acetylglutamate from glutamate and acetyl-CoA as the acetyl donor, and of ornithine by transacetylation between N(2)-acetylornithine and glutamate.</text>
</comment>
<dbReference type="GO" id="GO:0006592">
    <property type="term" value="P:ornithine biosynthetic process"/>
    <property type="evidence" value="ECO:0007669"/>
    <property type="project" value="TreeGrafter"/>
</dbReference>
<dbReference type="GO" id="GO:0004042">
    <property type="term" value="F:L-glutamate N-acetyltransferase activity"/>
    <property type="evidence" value="ECO:0007669"/>
    <property type="project" value="UniProtKB-UniRule"/>
</dbReference>
<keyword evidence="6 10" id="KW-0068">Autocatalytic cleavage</keyword>
<feature type="binding site" evidence="10">
    <location>
        <position position="404"/>
    </location>
    <ligand>
        <name>substrate</name>
    </ligand>
</feature>
<feature type="site" description="Involved in the stabilization of negative charge on the oxyanion by the formation of the oxyanion hole" evidence="10">
    <location>
        <position position="117"/>
    </location>
</feature>
<sequence length="404" mass="41399">MAQTAFDEITGGVTAPQGFTAAGVVAGIKYDRKDVALVYSEREASAAGVFTTNIVKAAPVLLTMQHIKGGKARAVVANSGNANACVGPRGMEDARTMAAETAGLLGLPPGQVLVASTGVIGQPLPMDRVLPGIRRAAAELSREGGGDAALAIMTTDTVAKEAAVTVSLGGVNVTIGGMAKGSGMIHPNMATMLCFITTDAAIEPAWLQKALAAAVERTFNMITVDGDTSTNDMVLVLANGAAGNPVIDSENADYAAFAGALEALCRKLAVAIAADGEGATRLLEVRVLGASTERDARLVARAVAASSLVKAAVFGKDANWGRVICAAGYSGASFNPDKVDIYVGDVQVAEKGGGLPFSEEEATRVLSGDRVVFTIDLHDGDGDATAWGCDLTYDYVRINGSYRT</sequence>
<dbReference type="FunFam" id="3.10.20.340:FF:000001">
    <property type="entry name" value="Arginine biosynthesis bifunctional protein ArgJ, chloroplastic"/>
    <property type="match status" value="1"/>
</dbReference>
<evidence type="ECO:0000313" key="12">
    <source>
        <dbReference type="Proteomes" id="UP000323166"/>
    </source>
</evidence>
<dbReference type="InterPro" id="IPR016117">
    <property type="entry name" value="ArgJ-like_dom_sf"/>
</dbReference>
<dbReference type="EC" id="2.3.1.35" evidence="10"/>
<evidence type="ECO:0000256" key="6">
    <source>
        <dbReference type="ARBA" id="ARBA00022813"/>
    </source>
</evidence>
<keyword evidence="3 10" id="KW-0055">Arginine biosynthesis</keyword>
<gene>
    <name evidence="10" type="primary">argJ</name>
    <name evidence="11" type="ORF">LX24_02424</name>
</gene>
<comment type="pathway">
    <text evidence="10">Amino-acid biosynthesis; L-arginine biosynthesis; N(2)-acetyl-L-ornithine from L-glutamate: step 1/4.</text>
</comment>
<dbReference type="AlphaFoldDB" id="A0A5S4ZPA4"/>
<feature type="site" description="Involved in the stabilization of negative charge on the oxyanion by the formation of the oxyanion hole" evidence="10">
    <location>
        <position position="118"/>
    </location>
</feature>
<comment type="subunit">
    <text evidence="2 10">Heterotetramer of two alpha and two beta chains.</text>
</comment>
<comment type="pathway">
    <text evidence="10">Amino-acid biosynthesis; L-arginine biosynthesis; L-ornithine and N-acetyl-L-glutamate from L-glutamate and N(2)-acetyl-L-ornithine (cyclic): step 1/1.</text>
</comment>
<keyword evidence="5 10" id="KW-0808">Transferase</keyword>
<dbReference type="InterPro" id="IPR042195">
    <property type="entry name" value="ArgJ_beta_C"/>
</dbReference>
<dbReference type="Gene3D" id="3.60.70.12">
    <property type="entry name" value="L-amino peptidase D-ALA esterase/amidase"/>
    <property type="match status" value="1"/>
</dbReference>
<feature type="chain" id="PRO_5024518899" description="Arginine biosynthesis bifunctional protein ArgJ alpha chain" evidence="10">
    <location>
        <begin position="1"/>
        <end position="190"/>
    </location>
</feature>
<keyword evidence="8 10" id="KW-0012">Acyltransferase</keyword>
<keyword evidence="4 10" id="KW-0028">Amino-acid biosynthesis</keyword>
<name>A0A5S4ZPA4_9FIRM</name>
<keyword evidence="10" id="KW-0963">Cytoplasm</keyword>
<dbReference type="Proteomes" id="UP000323166">
    <property type="component" value="Unassembled WGS sequence"/>
</dbReference>
<organism evidence="11 12">
    <name type="scientific">Desulfallas thermosapovorans DSM 6562</name>
    <dbReference type="NCBI Taxonomy" id="1121431"/>
    <lineage>
        <taxon>Bacteria</taxon>
        <taxon>Bacillati</taxon>
        <taxon>Bacillota</taxon>
        <taxon>Clostridia</taxon>
        <taxon>Eubacteriales</taxon>
        <taxon>Desulfallaceae</taxon>
        <taxon>Desulfallas</taxon>
    </lineage>
</organism>
<comment type="caution">
    <text evidence="11">The sequence shown here is derived from an EMBL/GenBank/DDBJ whole genome shotgun (WGS) entry which is preliminary data.</text>
</comment>
<dbReference type="EC" id="2.3.1.1" evidence="10"/>
<feature type="binding site" evidence="10">
    <location>
        <position position="180"/>
    </location>
    <ligand>
        <name>substrate</name>
    </ligand>
</feature>
<dbReference type="Gene3D" id="3.10.20.340">
    <property type="entry name" value="ArgJ beta chain, C-terminal domain"/>
    <property type="match status" value="1"/>
</dbReference>
<dbReference type="RefSeq" id="WP_166512391.1">
    <property type="nucleotide sequence ID" value="NZ_VNHM01000015.1"/>
</dbReference>
<feature type="binding site" evidence="10">
    <location>
        <position position="399"/>
    </location>
    <ligand>
        <name>substrate</name>
    </ligand>
</feature>
<evidence type="ECO:0000256" key="2">
    <source>
        <dbReference type="ARBA" id="ARBA00011475"/>
    </source>
</evidence>
<comment type="similarity">
    <text evidence="1 10">Belongs to the ArgJ family.</text>
</comment>